<accession>A0A920CZG9</accession>
<evidence type="ECO:0008006" key="3">
    <source>
        <dbReference type="Google" id="ProtNLM"/>
    </source>
</evidence>
<dbReference type="Proteomes" id="UP000683139">
    <property type="component" value="Unassembled WGS sequence"/>
</dbReference>
<name>A0A920CZG9_9BACL</name>
<dbReference type="AlphaFoldDB" id="A0A920CZG9"/>
<dbReference type="Pfam" id="PF06935">
    <property type="entry name" value="DUF1284"/>
    <property type="match status" value="1"/>
</dbReference>
<protein>
    <recommendedName>
        <fullName evidence="3">DUF1284 domain-containing protein</fullName>
    </recommendedName>
</protein>
<evidence type="ECO:0000313" key="2">
    <source>
        <dbReference type="Proteomes" id="UP000683139"/>
    </source>
</evidence>
<dbReference type="RefSeq" id="WP_246563799.1">
    <property type="nucleotide sequence ID" value="NZ_BOSE01000008.1"/>
</dbReference>
<proteinExistence type="predicted"/>
<gene>
    <name evidence="1" type="ORF">J40TS1_40970</name>
</gene>
<evidence type="ECO:0000313" key="1">
    <source>
        <dbReference type="EMBL" id="GIP18455.1"/>
    </source>
</evidence>
<reference evidence="1" key="1">
    <citation type="submission" date="2021-03" db="EMBL/GenBank/DDBJ databases">
        <title>Antimicrobial resistance genes in bacteria isolated from Japanese honey, and their potential for conferring macrolide and lincosamide resistance in the American foulbrood pathogen Paenibacillus larvae.</title>
        <authorList>
            <person name="Okamoto M."/>
            <person name="Kumagai M."/>
            <person name="Kanamori H."/>
            <person name="Takamatsu D."/>
        </authorList>
    </citation>
    <scope>NUCLEOTIDE SEQUENCE</scope>
    <source>
        <strain evidence="1">J40TS1</strain>
    </source>
</reference>
<keyword evidence="2" id="KW-1185">Reference proteome</keyword>
<dbReference type="InterPro" id="IPR009702">
    <property type="entry name" value="DUF1284"/>
</dbReference>
<sequence length="142" mass="15868">MSVQLRGHHLLCLLGFRGMGYSPAFAENMAQVYERLRAEPATKVRIVRGPDALCVCYPENDTSHCDAPNVHERDDEVLQRLGLQHGDEAAWQDILTRIGVEMRKKDIRKLCATCPWLPYGLCEAGVARIKAGEEMPPLPVNA</sequence>
<dbReference type="EMBL" id="BOSE01000008">
    <property type="protein sequence ID" value="GIP18455.1"/>
    <property type="molecule type" value="Genomic_DNA"/>
</dbReference>
<comment type="caution">
    <text evidence="1">The sequence shown here is derived from an EMBL/GenBank/DDBJ whole genome shotgun (WGS) entry which is preliminary data.</text>
</comment>
<organism evidence="1 2">
    <name type="scientific">Paenibacillus montaniterrae</name>
    <dbReference type="NCBI Taxonomy" id="429341"/>
    <lineage>
        <taxon>Bacteria</taxon>
        <taxon>Bacillati</taxon>
        <taxon>Bacillota</taxon>
        <taxon>Bacilli</taxon>
        <taxon>Bacillales</taxon>
        <taxon>Paenibacillaceae</taxon>
        <taxon>Paenibacillus</taxon>
    </lineage>
</organism>